<accession>A0ABN5FBV3</accession>
<protein>
    <recommendedName>
        <fullName evidence="4">DUF4169 domain-containing protein</fullName>
    </recommendedName>
</protein>
<feature type="compositionally biased region" description="Basic and acidic residues" evidence="1">
    <location>
        <begin position="118"/>
        <end position="135"/>
    </location>
</feature>
<feature type="region of interest" description="Disordered" evidence="1">
    <location>
        <begin position="1"/>
        <end position="159"/>
    </location>
</feature>
<name>A0ABN5FBV3_9PROT</name>
<evidence type="ECO:0000313" key="3">
    <source>
        <dbReference type="Proteomes" id="UP000233458"/>
    </source>
</evidence>
<reference evidence="2 3" key="1">
    <citation type="submission" date="2017-10" db="EMBL/GenBank/DDBJ databases">
        <title>Biodiversity and function of Thalassospira species in the particle-attached aromatic-hydrocarbon-degrading consortia from the surface seawater of the China South Sea.</title>
        <authorList>
            <person name="Dong C."/>
            <person name="Liu R."/>
            <person name="Shao Z."/>
        </authorList>
    </citation>
    <scope>NUCLEOTIDE SEQUENCE [LARGE SCALE GENOMIC DNA]</scope>
    <source>
        <strain evidence="2 3">CSC3H3</strain>
    </source>
</reference>
<feature type="compositionally biased region" description="Basic and acidic residues" evidence="1">
    <location>
        <begin position="15"/>
        <end position="85"/>
    </location>
</feature>
<evidence type="ECO:0008006" key="4">
    <source>
        <dbReference type="Google" id="ProtNLM"/>
    </source>
</evidence>
<dbReference type="RefSeq" id="WP_101283621.1">
    <property type="nucleotide sequence ID" value="NZ_CP024199.1"/>
</dbReference>
<dbReference type="InterPro" id="IPR025227">
    <property type="entry name" value="DUF4169"/>
</dbReference>
<evidence type="ECO:0000313" key="2">
    <source>
        <dbReference type="EMBL" id="AUG51798.1"/>
    </source>
</evidence>
<gene>
    <name evidence="2" type="ORF">CSC3H3_03020</name>
</gene>
<keyword evidence="3" id="KW-1185">Reference proteome</keyword>
<organism evidence="2 3">
    <name type="scientific">Thalassospira marina</name>
    <dbReference type="NCBI Taxonomy" id="2048283"/>
    <lineage>
        <taxon>Bacteria</taxon>
        <taxon>Pseudomonadati</taxon>
        <taxon>Pseudomonadota</taxon>
        <taxon>Alphaproteobacteria</taxon>
        <taxon>Rhodospirillales</taxon>
        <taxon>Thalassospiraceae</taxon>
        <taxon>Thalassospira</taxon>
    </lineage>
</organism>
<evidence type="ECO:0000256" key="1">
    <source>
        <dbReference type="SAM" id="MobiDB-lite"/>
    </source>
</evidence>
<sequence length="159" mass="17391">MADIVNLRQHRKRKARDEKAKKADANRTEFGRTRAERRQTKALQDIEDRKIDAHRLQPERDKADKVASKEDNPAVADPEKGERQAGLDAGNTADGDVALSDATSLAGDDLAASSRKPTKAEFLTERTSAGEDAKGKAARKKQPDGASNVVHLKPRSPDK</sequence>
<proteinExistence type="predicted"/>
<dbReference type="EMBL" id="CP024199">
    <property type="protein sequence ID" value="AUG51798.1"/>
    <property type="molecule type" value="Genomic_DNA"/>
</dbReference>
<dbReference type="Pfam" id="PF13770">
    <property type="entry name" value="DUF4169"/>
    <property type="match status" value="1"/>
</dbReference>
<dbReference type="Proteomes" id="UP000233458">
    <property type="component" value="Chromosome"/>
</dbReference>